<evidence type="ECO:0000256" key="6">
    <source>
        <dbReference type="ARBA" id="ARBA00022989"/>
    </source>
</evidence>
<keyword evidence="6 8" id="KW-1133">Transmembrane helix</keyword>
<protein>
    <submittedName>
        <fullName evidence="10">MFS transporter</fullName>
    </submittedName>
</protein>
<evidence type="ECO:0000313" key="10">
    <source>
        <dbReference type="EMBL" id="QGZ34139.1"/>
    </source>
</evidence>
<dbReference type="Gene3D" id="1.20.1250.20">
    <property type="entry name" value="MFS general substrate transporter like domains"/>
    <property type="match status" value="2"/>
</dbReference>
<evidence type="ECO:0000256" key="1">
    <source>
        <dbReference type="ARBA" id="ARBA00004429"/>
    </source>
</evidence>
<feature type="transmembrane region" description="Helical" evidence="8">
    <location>
        <begin position="289"/>
        <end position="309"/>
    </location>
</feature>
<evidence type="ECO:0000256" key="2">
    <source>
        <dbReference type="ARBA" id="ARBA00022448"/>
    </source>
</evidence>
<feature type="transmembrane region" description="Helical" evidence="8">
    <location>
        <begin position="92"/>
        <end position="111"/>
    </location>
</feature>
<dbReference type="InterPro" id="IPR036259">
    <property type="entry name" value="MFS_trans_sf"/>
</dbReference>
<evidence type="ECO:0000313" key="11">
    <source>
        <dbReference type="Proteomes" id="UP000435648"/>
    </source>
</evidence>
<reference evidence="10 11" key="1">
    <citation type="submission" date="2019-12" db="EMBL/GenBank/DDBJ databases">
        <title>The genome of Stappia indica PHM037.</title>
        <authorList>
            <person name="Kacar D."/>
            <person name="Galan B."/>
            <person name="Canedo L."/>
            <person name="Rodriguez P."/>
            <person name="de la Calle F."/>
            <person name="Garcia J.L."/>
        </authorList>
    </citation>
    <scope>NUCLEOTIDE SEQUENCE [LARGE SCALE GENOMIC DNA]</scope>
    <source>
        <strain evidence="10 11">PHM037</strain>
    </source>
</reference>
<feature type="transmembrane region" description="Helical" evidence="8">
    <location>
        <begin position="223"/>
        <end position="250"/>
    </location>
</feature>
<dbReference type="GO" id="GO:0015528">
    <property type="term" value="F:lactose:proton symporter activity"/>
    <property type="evidence" value="ECO:0007669"/>
    <property type="project" value="TreeGrafter"/>
</dbReference>
<feature type="transmembrane region" description="Helical" evidence="8">
    <location>
        <begin position="132"/>
        <end position="150"/>
    </location>
</feature>
<keyword evidence="7 8" id="KW-0472">Membrane</keyword>
<feature type="transmembrane region" description="Helical" evidence="8">
    <location>
        <begin position="156"/>
        <end position="175"/>
    </location>
</feature>
<feature type="transmembrane region" description="Helical" evidence="8">
    <location>
        <begin position="383"/>
        <end position="404"/>
    </location>
</feature>
<organism evidence="10 11">
    <name type="scientific">Stappia indica</name>
    <dbReference type="NCBI Taxonomy" id="538381"/>
    <lineage>
        <taxon>Bacteria</taxon>
        <taxon>Pseudomonadati</taxon>
        <taxon>Pseudomonadota</taxon>
        <taxon>Alphaproteobacteria</taxon>
        <taxon>Hyphomicrobiales</taxon>
        <taxon>Stappiaceae</taxon>
        <taxon>Stappia</taxon>
    </lineage>
</organism>
<keyword evidence="2" id="KW-0813">Transport</keyword>
<evidence type="ECO:0000256" key="5">
    <source>
        <dbReference type="ARBA" id="ARBA00022692"/>
    </source>
</evidence>
<feature type="domain" description="Major facilitator superfamily associated" evidence="9">
    <location>
        <begin position="9"/>
        <end position="385"/>
    </location>
</feature>
<dbReference type="RefSeq" id="WP_158193122.1">
    <property type="nucleotide sequence ID" value="NZ_CP046908.1"/>
</dbReference>
<dbReference type="InterPro" id="IPR024989">
    <property type="entry name" value="MFS_assoc_dom"/>
</dbReference>
<keyword evidence="4" id="KW-0997">Cell inner membrane</keyword>
<dbReference type="KEGG" id="siw:GH266_06215"/>
<keyword evidence="3" id="KW-1003">Cell membrane</keyword>
<feature type="transmembrane region" description="Helical" evidence="8">
    <location>
        <begin position="356"/>
        <end position="377"/>
    </location>
</feature>
<feature type="transmembrane region" description="Helical" evidence="8">
    <location>
        <begin position="262"/>
        <end position="282"/>
    </location>
</feature>
<dbReference type="GO" id="GO:0030395">
    <property type="term" value="F:lactose binding"/>
    <property type="evidence" value="ECO:0007669"/>
    <property type="project" value="TreeGrafter"/>
</dbReference>
<evidence type="ECO:0000256" key="4">
    <source>
        <dbReference type="ARBA" id="ARBA00022519"/>
    </source>
</evidence>
<feature type="transmembrane region" description="Helical" evidence="8">
    <location>
        <begin position="68"/>
        <end position="86"/>
    </location>
</feature>
<keyword evidence="5 8" id="KW-0812">Transmembrane</keyword>
<feature type="transmembrane region" description="Helical" evidence="8">
    <location>
        <begin position="41"/>
        <end position="61"/>
    </location>
</feature>
<dbReference type="AlphaFoldDB" id="A0A857C5H7"/>
<dbReference type="PANTHER" id="PTHR23522">
    <property type="entry name" value="BLL5896 PROTEIN"/>
    <property type="match status" value="1"/>
</dbReference>
<dbReference type="Pfam" id="PF12832">
    <property type="entry name" value="MFS_1_like"/>
    <property type="match status" value="1"/>
</dbReference>
<name>A0A857C5H7_9HYPH</name>
<feature type="transmembrane region" description="Helical" evidence="8">
    <location>
        <begin position="7"/>
        <end position="29"/>
    </location>
</feature>
<dbReference type="SUPFAM" id="SSF103473">
    <property type="entry name" value="MFS general substrate transporter"/>
    <property type="match status" value="1"/>
</dbReference>
<gene>
    <name evidence="10" type="ORF">GH266_06215</name>
</gene>
<dbReference type="PIRSF" id="PIRSF004925">
    <property type="entry name" value="HcaT"/>
    <property type="match status" value="1"/>
</dbReference>
<sequence>MPLHARVAAIFAAYFFGLGLFLPFFPLVLSEAGLSPGEIGTLLAIPMLVRLAANPLIGAAVDRFGTPGRAVALLSILAAIAFSGFFFAKSFFASAVLLVVISIAWSPLMPLGDALAARVEREGKGDYGRMRLWGSVSFIVANVIGGVLIGEWTTGVVVGGIVAGLVAAGVAALSVKLPRIRVDENESVSIASPDTALAEVMEEGAPRALPARRKGLAALLREGAFVTPGFLLVILAAGCAQASHAAYYAFSALHWSQTGVSGAAVGIYWGLGVITEIGLFAASARVRAVLGVNGLLAIGIAGAILRWILFPFVEDPVSIVLVQLLHGLSFGATHLGAVAFVARMAPPQWAGAAQGVNSMVIGAVTALASAAAGVLYASSPVSAFLAMSVLSGIGGVCLVAGLVVSNRAKRAG</sequence>
<feature type="transmembrane region" description="Helical" evidence="8">
    <location>
        <begin position="321"/>
        <end position="344"/>
    </location>
</feature>
<evidence type="ECO:0000256" key="8">
    <source>
        <dbReference type="SAM" id="Phobius"/>
    </source>
</evidence>
<dbReference type="EMBL" id="CP046908">
    <property type="protein sequence ID" value="QGZ34139.1"/>
    <property type="molecule type" value="Genomic_DNA"/>
</dbReference>
<comment type="subcellular location">
    <subcellularLocation>
        <location evidence="1">Cell inner membrane</location>
        <topology evidence="1">Multi-pass membrane protein</topology>
    </subcellularLocation>
</comment>
<evidence type="ECO:0000256" key="3">
    <source>
        <dbReference type="ARBA" id="ARBA00022475"/>
    </source>
</evidence>
<dbReference type="GO" id="GO:0005886">
    <property type="term" value="C:plasma membrane"/>
    <property type="evidence" value="ECO:0007669"/>
    <property type="project" value="UniProtKB-SubCell"/>
</dbReference>
<evidence type="ECO:0000259" key="9">
    <source>
        <dbReference type="Pfam" id="PF12832"/>
    </source>
</evidence>
<accession>A0A857C5H7</accession>
<dbReference type="PANTHER" id="PTHR23522:SF10">
    <property type="entry name" value="3-PHENYLPROPIONIC ACID TRANSPORTER-RELATED"/>
    <property type="match status" value="1"/>
</dbReference>
<proteinExistence type="predicted"/>
<evidence type="ECO:0000256" key="7">
    <source>
        <dbReference type="ARBA" id="ARBA00023136"/>
    </source>
</evidence>
<dbReference type="NCBIfam" id="NF037955">
    <property type="entry name" value="mfs"/>
    <property type="match status" value="1"/>
</dbReference>
<dbReference type="InterPro" id="IPR026032">
    <property type="entry name" value="HcaT-like"/>
</dbReference>
<dbReference type="OrthoDB" id="9150135at2"/>
<dbReference type="Proteomes" id="UP000435648">
    <property type="component" value="Chromosome"/>
</dbReference>